<gene>
    <name evidence="2" type="ORF">BpHYR1_050467</name>
</gene>
<keyword evidence="1" id="KW-0472">Membrane</keyword>
<keyword evidence="3" id="KW-1185">Reference proteome</keyword>
<comment type="caution">
    <text evidence="2">The sequence shown here is derived from an EMBL/GenBank/DDBJ whole genome shotgun (WGS) entry which is preliminary data.</text>
</comment>
<dbReference type="EMBL" id="REGN01014145">
    <property type="protein sequence ID" value="RMZ92996.1"/>
    <property type="molecule type" value="Genomic_DNA"/>
</dbReference>
<evidence type="ECO:0000313" key="3">
    <source>
        <dbReference type="Proteomes" id="UP000276133"/>
    </source>
</evidence>
<dbReference type="AlphaFoldDB" id="A0A3M7P1K4"/>
<dbReference type="Proteomes" id="UP000276133">
    <property type="component" value="Unassembled WGS sequence"/>
</dbReference>
<protein>
    <submittedName>
        <fullName evidence="2">Uncharacterized protein</fullName>
    </submittedName>
</protein>
<proteinExistence type="predicted"/>
<evidence type="ECO:0000313" key="2">
    <source>
        <dbReference type="EMBL" id="RMZ92996.1"/>
    </source>
</evidence>
<keyword evidence="1" id="KW-0812">Transmembrane</keyword>
<accession>A0A3M7P1K4</accession>
<keyword evidence="1" id="KW-1133">Transmembrane helix</keyword>
<reference evidence="2 3" key="1">
    <citation type="journal article" date="2018" name="Sci. Rep.">
        <title>Genomic signatures of local adaptation to the degree of environmental predictability in rotifers.</title>
        <authorList>
            <person name="Franch-Gras L."/>
            <person name="Hahn C."/>
            <person name="Garcia-Roger E.M."/>
            <person name="Carmona M.J."/>
            <person name="Serra M."/>
            <person name="Gomez A."/>
        </authorList>
    </citation>
    <scope>NUCLEOTIDE SEQUENCE [LARGE SCALE GENOMIC DNA]</scope>
    <source>
        <strain evidence="2">HYR1</strain>
    </source>
</reference>
<evidence type="ECO:0000256" key="1">
    <source>
        <dbReference type="SAM" id="Phobius"/>
    </source>
</evidence>
<feature type="transmembrane region" description="Helical" evidence="1">
    <location>
        <begin position="20"/>
        <end position="42"/>
    </location>
</feature>
<name>A0A3M7P1K4_BRAPC</name>
<organism evidence="2 3">
    <name type="scientific">Brachionus plicatilis</name>
    <name type="common">Marine rotifer</name>
    <name type="synonym">Brachionus muelleri</name>
    <dbReference type="NCBI Taxonomy" id="10195"/>
    <lineage>
        <taxon>Eukaryota</taxon>
        <taxon>Metazoa</taxon>
        <taxon>Spiralia</taxon>
        <taxon>Gnathifera</taxon>
        <taxon>Rotifera</taxon>
        <taxon>Eurotatoria</taxon>
        <taxon>Monogononta</taxon>
        <taxon>Pseudotrocha</taxon>
        <taxon>Ploima</taxon>
        <taxon>Brachionidae</taxon>
        <taxon>Brachionus</taxon>
    </lineage>
</organism>
<sequence length="67" mass="7418">MPARRNVSTYLQPCQPNKLALFSPFFDCVLIGFYDLSLIGSIKDFAFSSPSKYSTILRANSNDVPGP</sequence>